<proteinExistence type="predicted"/>
<dbReference type="RefSeq" id="WP_184658693.1">
    <property type="nucleotide sequence ID" value="NZ_CP031518.1"/>
</dbReference>
<dbReference type="PROSITE" id="PS51257">
    <property type="entry name" value="PROKAR_LIPOPROTEIN"/>
    <property type="match status" value="1"/>
</dbReference>
<dbReference type="Proteomes" id="UP000518887">
    <property type="component" value="Unassembled WGS sequence"/>
</dbReference>
<evidence type="ECO:0008006" key="4">
    <source>
        <dbReference type="Google" id="ProtNLM"/>
    </source>
</evidence>
<dbReference type="EMBL" id="JACHFQ010000004">
    <property type="protein sequence ID" value="MBB5225920.1"/>
    <property type="molecule type" value="Genomic_DNA"/>
</dbReference>
<feature type="chain" id="PRO_5031211236" description="GLUG domain-containing protein" evidence="1">
    <location>
        <begin position="29"/>
        <end position="774"/>
    </location>
</feature>
<name>A0A7W8LM05_9SPIR</name>
<organism evidence="2 3">
    <name type="scientific">Treponema ruminis</name>
    <dbReference type="NCBI Taxonomy" id="744515"/>
    <lineage>
        <taxon>Bacteria</taxon>
        <taxon>Pseudomonadati</taxon>
        <taxon>Spirochaetota</taxon>
        <taxon>Spirochaetia</taxon>
        <taxon>Spirochaetales</taxon>
        <taxon>Treponemataceae</taxon>
        <taxon>Treponema</taxon>
    </lineage>
</organism>
<reference evidence="2 3" key="1">
    <citation type="submission" date="2020-08" db="EMBL/GenBank/DDBJ databases">
        <title>Genomic Encyclopedia of Type Strains, Phase IV (KMG-IV): sequencing the most valuable type-strain genomes for metagenomic binning, comparative biology and taxonomic classification.</title>
        <authorList>
            <person name="Goeker M."/>
        </authorList>
    </citation>
    <scope>NUCLEOTIDE SEQUENCE [LARGE SCALE GENOMIC DNA]</scope>
    <source>
        <strain evidence="2 3">DSM 103462</strain>
    </source>
</reference>
<dbReference type="Gene3D" id="2.160.20.110">
    <property type="match status" value="1"/>
</dbReference>
<evidence type="ECO:0000256" key="1">
    <source>
        <dbReference type="SAM" id="SignalP"/>
    </source>
</evidence>
<keyword evidence="3" id="KW-1185">Reference proteome</keyword>
<sequence>MNIKKRFFLVVALLISALLLGCSPVAEKETDENESGVRVQLNIELARTVMPSGFLNATYTLTGIHSGESRVLISNKSAADLQSQTLWLEGGTWSFSLDAYADSVKIATATLPNQNISSSSSTLTFTFTGVTFDYATGTGGANVTLTFAKTSQVVAATAQLCNIDGSENADFALKTLTPAEHSDSLQKVTFTDTNIPSGSYLLVFYLYQDSVKTMQIGYWREIVNVAKGCESSTVINIENLNTVYSITYVLNGLSWAEGFTAPSSFNSSQGVTLPVAANFTNGTAFGGWYTKSDFSDTEIKSWNAGDYTDNVTFYAKVEKSTEGVSHDWSYPTAEPTLTWTGEGTLNNPYIITTSQQLADFAYMVNNGTSYSGNYIKLGADIDLNYGSTVTDASASYIQWKPIGGASKAFEGNFDGANHTVKGLYINSSCSYAGLFGYVSGSSAVVKNVSVQGYMKVTNGYYVGGVVGKIAQAELKNCANKVEINATMGSGSEYGCGGVVGYAEGSFSDSSNYSYEYVTNCANYSPVTANMTASYALNVGGICGYDDKFASNLKCVNYGNITGTSASICNAGGISGYMLCGSASNCENYGDVTVTSSATCYAGGIAGRIYYYYYNYYNNYYSSINNNISSGAIKGKASTTSYTGGIFGYSEVTTSTSSSINQYAYAKNNAFYGTVDGTGTSIYLRGIGYSSEASAKYQSCNYFISSSGATASGVGGSVGTFKLATDQISAYGSTTLDYTGTLLEVLNAWASANSYGTWLAGTDGWPVLSGITWRK</sequence>
<evidence type="ECO:0000313" key="2">
    <source>
        <dbReference type="EMBL" id="MBB5225920.1"/>
    </source>
</evidence>
<comment type="caution">
    <text evidence="2">The sequence shown here is derived from an EMBL/GenBank/DDBJ whole genome shotgun (WGS) entry which is preliminary data.</text>
</comment>
<keyword evidence="1" id="KW-0732">Signal</keyword>
<protein>
    <recommendedName>
        <fullName evidence="4">GLUG domain-containing protein</fullName>
    </recommendedName>
</protein>
<accession>A0A7W8LM05</accession>
<gene>
    <name evidence="2" type="ORF">HNP76_001288</name>
</gene>
<dbReference type="AlphaFoldDB" id="A0A7W8LM05"/>
<feature type="signal peptide" evidence="1">
    <location>
        <begin position="1"/>
        <end position="28"/>
    </location>
</feature>
<evidence type="ECO:0000313" key="3">
    <source>
        <dbReference type="Proteomes" id="UP000518887"/>
    </source>
</evidence>